<dbReference type="InterPro" id="IPR006097">
    <property type="entry name" value="Glu/Leu/Phe/Val/Trp_DH_dimer"/>
</dbReference>
<evidence type="ECO:0000256" key="7">
    <source>
        <dbReference type="RuleBase" id="RU004417"/>
    </source>
</evidence>
<feature type="binding site" evidence="5">
    <location>
        <position position="82"/>
    </location>
    <ligand>
        <name>substrate</name>
    </ligand>
</feature>
<dbReference type="SUPFAM" id="SSF51735">
    <property type="entry name" value="NAD(P)-binding Rossmann-fold domains"/>
    <property type="match status" value="1"/>
</dbReference>
<protein>
    <recommendedName>
        <fullName evidence="3">Glutamate dehydrogenase</fullName>
    </recommendedName>
</protein>
<evidence type="ECO:0000313" key="10">
    <source>
        <dbReference type="Proteomes" id="UP000198953"/>
    </source>
</evidence>
<evidence type="ECO:0000256" key="4">
    <source>
        <dbReference type="PIRSR" id="PIRSR000185-1"/>
    </source>
</evidence>
<proteinExistence type="inferred from homology"/>
<dbReference type="PROSITE" id="PS00074">
    <property type="entry name" value="GLFV_DEHYDROGENASE"/>
    <property type="match status" value="1"/>
</dbReference>
<dbReference type="GO" id="GO:0006538">
    <property type="term" value="P:L-glutamate catabolic process"/>
    <property type="evidence" value="ECO:0007669"/>
    <property type="project" value="TreeGrafter"/>
</dbReference>
<keyword evidence="2 3" id="KW-0560">Oxidoreductase</keyword>
<evidence type="ECO:0000256" key="6">
    <source>
        <dbReference type="PIRSR" id="PIRSR000185-3"/>
    </source>
</evidence>
<keyword evidence="5" id="KW-0520">NAD</keyword>
<gene>
    <name evidence="9" type="ORF">SAMN05660976_03162</name>
</gene>
<evidence type="ECO:0000259" key="8">
    <source>
        <dbReference type="SMART" id="SM00839"/>
    </source>
</evidence>
<dbReference type="InterPro" id="IPR006096">
    <property type="entry name" value="Glu/Leu/Phe/Val/Trp_DH_C"/>
</dbReference>
<dbReference type="OrthoDB" id="9803297at2"/>
<dbReference type="InterPro" id="IPR033922">
    <property type="entry name" value="NAD_bind_Glu_DH"/>
</dbReference>
<dbReference type="InterPro" id="IPR046346">
    <property type="entry name" value="Aminoacid_DH-like_N_sf"/>
</dbReference>
<comment type="similarity">
    <text evidence="1 3 7">Belongs to the Glu/Leu/Phe/Val dehydrogenases family.</text>
</comment>
<dbReference type="SMART" id="SM00839">
    <property type="entry name" value="ELFV_dehydrog"/>
    <property type="match status" value="1"/>
</dbReference>
<feature type="active site" description="Proton donor" evidence="4">
    <location>
        <position position="118"/>
    </location>
</feature>
<dbReference type="Gene3D" id="3.40.50.10860">
    <property type="entry name" value="Leucine Dehydrogenase, chain A, domain 1"/>
    <property type="match status" value="1"/>
</dbReference>
<dbReference type="STRING" id="46177.SAMN05660976_03162"/>
<feature type="binding site" evidence="5">
    <location>
        <position position="202"/>
    </location>
    <ligand>
        <name>NAD(+)</name>
        <dbReference type="ChEBI" id="CHEBI:57540"/>
    </ligand>
</feature>
<evidence type="ECO:0000256" key="1">
    <source>
        <dbReference type="ARBA" id="ARBA00006382"/>
    </source>
</evidence>
<name>A0A1H7SEQ2_9ACTN</name>
<dbReference type="EMBL" id="FOBF01000006">
    <property type="protein sequence ID" value="SEL70789.1"/>
    <property type="molecule type" value="Genomic_DNA"/>
</dbReference>
<dbReference type="GO" id="GO:0000166">
    <property type="term" value="F:nucleotide binding"/>
    <property type="evidence" value="ECO:0007669"/>
    <property type="project" value="UniProtKB-KW"/>
</dbReference>
<accession>A0A1H7SEQ2</accession>
<dbReference type="Gene3D" id="3.40.50.720">
    <property type="entry name" value="NAD(P)-binding Rossmann-like Domain"/>
    <property type="match status" value="1"/>
</dbReference>
<feature type="binding site" evidence="5">
    <location>
        <position position="106"/>
    </location>
    <ligand>
        <name>substrate</name>
    </ligand>
</feature>
<sequence>MSIMVPSTTPALTTPGRQALDSALQQLHQAAEHLGLDDGLRTMLATPRRSLTVSVPVRREDGRMDVVQGYRVQHNVSRGPAKGGLRFHPATDIHEVTALAMWMTWKCALVGIPYGGAKGGVAVDPTALTTRELERLTRRYVNEILPLIGPEKDIPAPDVGTDEQTMAWIMDTYSVNAGYSVPGVVTGKPMTLGGSLGRKGATSRGVQIAALAALGRSPEGVTVAVQGFGKVGALAAQYLADAGCRVVAVSDVTGAVHAASGLDVAAVRAWVEESGGVAGYPHADALGHDELFELDVDVLVPAALEGVITEENAPRIRARLIVEGANGPTTPAADEILAANGTTVVPDILANAGGVIVSYLEWVQNMQAYSWSSDEVEVKLRDLMEGAFREVKSLATERGLTLREAAHVIGVGRVADAHQMRGLYP</sequence>
<evidence type="ECO:0000256" key="3">
    <source>
        <dbReference type="PIRNR" id="PIRNR000185"/>
    </source>
</evidence>
<reference evidence="9 10" key="1">
    <citation type="submission" date="2016-10" db="EMBL/GenBank/DDBJ databases">
        <authorList>
            <person name="de Groot N.N."/>
        </authorList>
    </citation>
    <scope>NUCLEOTIDE SEQUENCE [LARGE SCALE GENOMIC DNA]</scope>
    <source>
        <strain evidence="9 10">DSM 43357</strain>
    </source>
</reference>
<keyword evidence="5" id="KW-0547">Nucleotide-binding</keyword>
<dbReference type="PANTHER" id="PTHR11606:SF13">
    <property type="entry name" value="GLUTAMATE DEHYDROGENASE 1, MITOCHONDRIAL"/>
    <property type="match status" value="1"/>
</dbReference>
<dbReference type="GO" id="GO:0004352">
    <property type="term" value="F:glutamate dehydrogenase (NAD+) activity"/>
    <property type="evidence" value="ECO:0007669"/>
    <property type="project" value="TreeGrafter"/>
</dbReference>
<dbReference type="Pfam" id="PF02812">
    <property type="entry name" value="ELFV_dehydrog_N"/>
    <property type="match status" value="1"/>
</dbReference>
<dbReference type="InterPro" id="IPR014362">
    <property type="entry name" value="Glu_DH"/>
</dbReference>
<dbReference type="PIRSF" id="PIRSF000185">
    <property type="entry name" value="Glu_DH"/>
    <property type="match status" value="1"/>
</dbReference>
<dbReference type="InterPro" id="IPR006095">
    <property type="entry name" value="Glu/Leu/Phe/Val/Trp_DH"/>
</dbReference>
<dbReference type="PANTHER" id="PTHR11606">
    <property type="entry name" value="GLUTAMATE DEHYDROGENASE"/>
    <property type="match status" value="1"/>
</dbReference>
<dbReference type="Proteomes" id="UP000198953">
    <property type="component" value="Unassembled WGS sequence"/>
</dbReference>
<feature type="site" description="Important for catalysis" evidence="6">
    <location>
        <position position="158"/>
    </location>
</feature>
<feature type="binding site" evidence="5">
    <location>
        <position position="358"/>
    </location>
    <ligand>
        <name>substrate</name>
    </ligand>
</feature>
<dbReference type="InterPro" id="IPR036291">
    <property type="entry name" value="NAD(P)-bd_dom_sf"/>
</dbReference>
<feature type="domain" description="Glutamate/phenylalanine/leucine/valine/L-tryptophan dehydrogenase C-terminal" evidence="8">
    <location>
        <begin position="195"/>
        <end position="422"/>
    </location>
</feature>
<dbReference type="RefSeq" id="WP_082534908.1">
    <property type="nucleotide sequence ID" value="NZ_BBZG01000001.1"/>
</dbReference>
<evidence type="ECO:0000313" key="9">
    <source>
        <dbReference type="EMBL" id="SEL70789.1"/>
    </source>
</evidence>
<dbReference type="InterPro" id="IPR033524">
    <property type="entry name" value="Glu/Leu/Phe/Val_DH_AS"/>
</dbReference>
<dbReference type="AlphaFoldDB" id="A0A1H7SEQ2"/>
<dbReference type="Pfam" id="PF00208">
    <property type="entry name" value="ELFV_dehydrog"/>
    <property type="match status" value="1"/>
</dbReference>
<organism evidence="9 10">
    <name type="scientific">Nonomuraea pusilla</name>
    <dbReference type="NCBI Taxonomy" id="46177"/>
    <lineage>
        <taxon>Bacteria</taxon>
        <taxon>Bacillati</taxon>
        <taxon>Actinomycetota</taxon>
        <taxon>Actinomycetes</taxon>
        <taxon>Streptosporangiales</taxon>
        <taxon>Streptosporangiaceae</taxon>
        <taxon>Nonomuraea</taxon>
    </lineage>
</organism>
<dbReference type="CDD" id="cd01076">
    <property type="entry name" value="NAD_bind_1_Glu_DH"/>
    <property type="match status" value="1"/>
</dbReference>
<dbReference type="SUPFAM" id="SSF53223">
    <property type="entry name" value="Aminoacid dehydrogenase-like, N-terminal domain"/>
    <property type="match status" value="1"/>
</dbReference>
<evidence type="ECO:0000256" key="5">
    <source>
        <dbReference type="PIRSR" id="PIRSR000185-2"/>
    </source>
</evidence>
<dbReference type="PRINTS" id="PR00082">
    <property type="entry name" value="GLFDHDRGNASE"/>
</dbReference>
<evidence type="ECO:0000256" key="2">
    <source>
        <dbReference type="ARBA" id="ARBA00023002"/>
    </source>
</evidence>
<dbReference type="FunFam" id="3.40.50.10860:FF:000003">
    <property type="entry name" value="Glutamate dehydrogenase"/>
    <property type="match status" value="1"/>
</dbReference>
<keyword evidence="10" id="KW-1185">Reference proteome</keyword>